<dbReference type="InterPro" id="IPR050268">
    <property type="entry name" value="NADH-dep_flavin_reductase"/>
</dbReference>
<accession>A0ABP7KM40</accession>
<feature type="domain" description="Flavin reductase like" evidence="2">
    <location>
        <begin position="22"/>
        <end position="165"/>
    </location>
</feature>
<gene>
    <name evidence="3" type="ORF">GCM10022381_25820</name>
</gene>
<name>A0ABP7KM40_9MICO</name>
<dbReference type="InterPro" id="IPR012349">
    <property type="entry name" value="Split_barrel_FMN-bd"/>
</dbReference>
<reference evidence="4" key="1">
    <citation type="journal article" date="2019" name="Int. J. Syst. Evol. Microbiol.">
        <title>The Global Catalogue of Microorganisms (GCM) 10K type strain sequencing project: providing services to taxonomists for standard genome sequencing and annotation.</title>
        <authorList>
            <consortium name="The Broad Institute Genomics Platform"/>
            <consortium name="The Broad Institute Genome Sequencing Center for Infectious Disease"/>
            <person name="Wu L."/>
            <person name="Ma J."/>
        </authorList>
    </citation>
    <scope>NUCLEOTIDE SEQUENCE [LARGE SCALE GENOMIC DNA]</scope>
    <source>
        <strain evidence="4">JCM 17021</strain>
    </source>
</reference>
<dbReference type="InterPro" id="IPR002563">
    <property type="entry name" value="Flavin_Rdtase-like_dom"/>
</dbReference>
<dbReference type="EMBL" id="BAABCN010000007">
    <property type="protein sequence ID" value="GAA3882379.1"/>
    <property type="molecule type" value="Genomic_DNA"/>
</dbReference>
<dbReference type="PANTHER" id="PTHR30466:SF1">
    <property type="entry name" value="FMN REDUCTASE (NADH) RUTF"/>
    <property type="match status" value="1"/>
</dbReference>
<organism evidence="3 4">
    <name type="scientific">Leifsonia kafniensis</name>
    <dbReference type="NCBI Taxonomy" id="475957"/>
    <lineage>
        <taxon>Bacteria</taxon>
        <taxon>Bacillati</taxon>
        <taxon>Actinomycetota</taxon>
        <taxon>Actinomycetes</taxon>
        <taxon>Micrococcales</taxon>
        <taxon>Microbacteriaceae</taxon>
        <taxon>Leifsonia</taxon>
    </lineage>
</organism>
<dbReference type="SMART" id="SM00903">
    <property type="entry name" value="Flavin_Reduct"/>
    <property type="match status" value="1"/>
</dbReference>
<dbReference type="SUPFAM" id="SSF50475">
    <property type="entry name" value="FMN-binding split barrel"/>
    <property type="match status" value="1"/>
</dbReference>
<dbReference type="Pfam" id="PF01613">
    <property type="entry name" value="Flavin_Reduct"/>
    <property type="match status" value="1"/>
</dbReference>
<dbReference type="Gene3D" id="2.30.110.10">
    <property type="entry name" value="Electron Transport, Fmn-binding Protein, Chain A"/>
    <property type="match status" value="1"/>
</dbReference>
<sequence length="174" mass="18644">MSDAMTEQSEKERLGELVRGVHRKFPSGVTAVTVTSPDGTPRGLAVNAFSSVSLDPPLLMVTVNATSSTYPWLFAADHLAVNIIASAQTKVIRRFAQSGGDKFAEIAWHPGITGSPVIDGVAGHFEIAVRYKIPAYTHTIFIGEVVAAEYSDDPALIYLGGAFYEGDKLTPTDF</sequence>
<dbReference type="RefSeq" id="WP_345067256.1">
    <property type="nucleotide sequence ID" value="NZ_BAABCN010000007.1"/>
</dbReference>
<proteinExistence type="predicted"/>
<evidence type="ECO:0000313" key="3">
    <source>
        <dbReference type="EMBL" id="GAA3882379.1"/>
    </source>
</evidence>
<evidence type="ECO:0000256" key="1">
    <source>
        <dbReference type="ARBA" id="ARBA00023002"/>
    </source>
</evidence>
<keyword evidence="1" id="KW-0560">Oxidoreductase</keyword>
<evidence type="ECO:0000259" key="2">
    <source>
        <dbReference type="SMART" id="SM00903"/>
    </source>
</evidence>
<dbReference type="PANTHER" id="PTHR30466">
    <property type="entry name" value="FLAVIN REDUCTASE"/>
    <property type="match status" value="1"/>
</dbReference>
<evidence type="ECO:0000313" key="4">
    <source>
        <dbReference type="Proteomes" id="UP001501803"/>
    </source>
</evidence>
<keyword evidence="4" id="KW-1185">Reference proteome</keyword>
<comment type="caution">
    <text evidence="3">The sequence shown here is derived from an EMBL/GenBank/DDBJ whole genome shotgun (WGS) entry which is preliminary data.</text>
</comment>
<protein>
    <recommendedName>
        <fullName evidence="2">Flavin reductase like domain-containing protein</fullName>
    </recommendedName>
</protein>
<dbReference type="Proteomes" id="UP001501803">
    <property type="component" value="Unassembled WGS sequence"/>
</dbReference>